<dbReference type="SUPFAM" id="SSF47781">
    <property type="entry name" value="RuvA domain 2-like"/>
    <property type="match status" value="1"/>
</dbReference>
<dbReference type="EMBL" id="JAGSMN010001968">
    <property type="protein sequence ID" value="MBR7678881.1"/>
    <property type="molecule type" value="Genomic_DNA"/>
</dbReference>
<feature type="compositionally biased region" description="Gly residues" evidence="1">
    <location>
        <begin position="77"/>
        <end position="86"/>
    </location>
</feature>
<gene>
    <name evidence="3" type="ORF">KDA82_39250</name>
</gene>
<dbReference type="GO" id="GO:0015627">
    <property type="term" value="C:type II protein secretion system complex"/>
    <property type="evidence" value="ECO:0007669"/>
    <property type="project" value="TreeGrafter"/>
</dbReference>
<comment type="caution">
    <text evidence="3">The sequence shown here is derived from an EMBL/GenBank/DDBJ whole genome shotgun (WGS) entry which is preliminary data.</text>
</comment>
<dbReference type="InterPro" id="IPR010994">
    <property type="entry name" value="RuvA_2-like"/>
</dbReference>
<feature type="non-terminal residue" evidence="3">
    <location>
        <position position="140"/>
    </location>
</feature>
<evidence type="ECO:0000259" key="2">
    <source>
        <dbReference type="Pfam" id="PF10531"/>
    </source>
</evidence>
<keyword evidence="4" id="KW-1185">Reference proteome</keyword>
<keyword evidence="3" id="KW-0238">DNA-binding</keyword>
<dbReference type="PANTHER" id="PTHR21180:SF32">
    <property type="entry name" value="ENDONUCLEASE_EXONUCLEASE_PHOSPHATASE FAMILY DOMAIN-CONTAINING PROTEIN 1"/>
    <property type="match status" value="1"/>
</dbReference>
<feature type="region of interest" description="Disordered" evidence="1">
    <location>
        <begin position="57"/>
        <end position="89"/>
    </location>
</feature>
<proteinExistence type="predicted"/>
<name>A0A8T4J2E5_9ACTN</name>
<dbReference type="PANTHER" id="PTHR21180">
    <property type="entry name" value="ENDONUCLEASE/EXONUCLEASE/PHOSPHATASE FAMILY DOMAIN-CONTAINING PROTEIN 1"/>
    <property type="match status" value="1"/>
</dbReference>
<feature type="domain" description="Soluble ligand binding" evidence="2">
    <location>
        <begin position="1"/>
        <end position="55"/>
    </location>
</feature>
<sequence length="140" mass="13994">MVDVSGKVREPGVHRLPAGSRVEDAIEAAGGARRGTDMRGLNRARLLVDGEQIVVGGDSRAGGGVGAGSSPAPGSTGATGGAGAASGGTVSLSTATVEQLDTLPGIGPVLAQHIIEYRDQHGGFTSIDQLRDVNGIGERR</sequence>
<dbReference type="Gene3D" id="1.10.150.320">
    <property type="entry name" value="Photosystem II 12 kDa extrinsic protein"/>
    <property type="match status" value="1"/>
</dbReference>
<dbReference type="Proteomes" id="UP000675554">
    <property type="component" value="Unassembled WGS sequence"/>
</dbReference>
<dbReference type="Gene3D" id="3.10.560.10">
    <property type="entry name" value="Outer membrane lipoprotein wza domain like"/>
    <property type="match status" value="1"/>
</dbReference>
<evidence type="ECO:0000313" key="4">
    <source>
        <dbReference type="Proteomes" id="UP000675554"/>
    </source>
</evidence>
<evidence type="ECO:0000313" key="3">
    <source>
        <dbReference type="EMBL" id="MBR7678881.1"/>
    </source>
</evidence>
<accession>A0A8T4J2E5</accession>
<reference evidence="3" key="1">
    <citation type="submission" date="2021-04" db="EMBL/GenBank/DDBJ databases">
        <title>Sequencing of actinobacteria type strains.</title>
        <authorList>
            <person name="Nguyen G.-S."/>
            <person name="Wentzel A."/>
        </authorList>
    </citation>
    <scope>NUCLEOTIDE SEQUENCE</scope>
    <source>
        <strain evidence="3">DSM 42095</strain>
    </source>
</reference>
<dbReference type="Pfam" id="PF10531">
    <property type="entry name" value="SLBB"/>
    <property type="match status" value="1"/>
</dbReference>
<dbReference type="Pfam" id="PF12836">
    <property type="entry name" value="HHH_3"/>
    <property type="match status" value="1"/>
</dbReference>
<dbReference type="InterPro" id="IPR051675">
    <property type="entry name" value="Endo/Exo/Phosphatase_dom_1"/>
</dbReference>
<dbReference type="GO" id="GO:0015628">
    <property type="term" value="P:protein secretion by the type II secretion system"/>
    <property type="evidence" value="ECO:0007669"/>
    <property type="project" value="TreeGrafter"/>
</dbReference>
<dbReference type="AlphaFoldDB" id="A0A8T4J2E5"/>
<evidence type="ECO:0000256" key="1">
    <source>
        <dbReference type="SAM" id="MobiDB-lite"/>
    </source>
</evidence>
<dbReference type="InterPro" id="IPR019554">
    <property type="entry name" value="Soluble_ligand-bd"/>
</dbReference>
<protein>
    <submittedName>
        <fullName evidence="3">ComEA family DNA-binding protein</fullName>
    </submittedName>
</protein>
<organism evidence="3 4">
    <name type="scientific">Streptomyces daliensis</name>
    <dbReference type="NCBI Taxonomy" id="299421"/>
    <lineage>
        <taxon>Bacteria</taxon>
        <taxon>Bacillati</taxon>
        <taxon>Actinomycetota</taxon>
        <taxon>Actinomycetes</taxon>
        <taxon>Kitasatosporales</taxon>
        <taxon>Streptomycetaceae</taxon>
        <taxon>Streptomyces</taxon>
    </lineage>
</organism>
<dbReference type="SUPFAM" id="SSF142984">
    <property type="entry name" value="Nqo1 middle domain-like"/>
    <property type="match status" value="1"/>
</dbReference>
<dbReference type="GO" id="GO:0003677">
    <property type="term" value="F:DNA binding"/>
    <property type="evidence" value="ECO:0007669"/>
    <property type="project" value="UniProtKB-KW"/>
</dbReference>